<dbReference type="Pfam" id="PF21044">
    <property type="entry name" value="CIP2A_N"/>
    <property type="match status" value="2"/>
</dbReference>
<dbReference type="GeneTree" id="ENSGT00940000153251"/>
<feature type="coiled-coil region" evidence="1">
    <location>
        <begin position="710"/>
        <end position="789"/>
    </location>
</feature>
<dbReference type="InterPro" id="IPR048701">
    <property type="entry name" value="CIP2A_N"/>
</dbReference>
<reference evidence="3" key="2">
    <citation type="submission" date="2025-09" db="UniProtKB">
        <authorList>
            <consortium name="Ensembl"/>
        </authorList>
    </citation>
    <scope>IDENTIFICATION</scope>
</reference>
<organism evidence="3 4">
    <name type="scientific">Nothobranchius furzeri</name>
    <name type="common">Turquoise killifish</name>
    <dbReference type="NCBI Taxonomy" id="105023"/>
    <lineage>
        <taxon>Eukaryota</taxon>
        <taxon>Metazoa</taxon>
        <taxon>Chordata</taxon>
        <taxon>Craniata</taxon>
        <taxon>Vertebrata</taxon>
        <taxon>Euteleostomi</taxon>
        <taxon>Actinopterygii</taxon>
        <taxon>Neopterygii</taxon>
        <taxon>Teleostei</taxon>
        <taxon>Neoteleostei</taxon>
        <taxon>Acanthomorphata</taxon>
        <taxon>Ovalentaria</taxon>
        <taxon>Atherinomorphae</taxon>
        <taxon>Cyprinodontiformes</taxon>
        <taxon>Nothobranchiidae</taxon>
        <taxon>Nothobranchius</taxon>
    </lineage>
</organism>
<dbReference type="SUPFAM" id="SSF48371">
    <property type="entry name" value="ARM repeat"/>
    <property type="match status" value="1"/>
</dbReference>
<evidence type="ECO:0000313" key="4">
    <source>
        <dbReference type="Proteomes" id="UP000694548"/>
    </source>
</evidence>
<dbReference type="AlphaFoldDB" id="A0A8C6MAQ7"/>
<accession>A0A8C6MAQ7</accession>
<dbReference type="PANTHER" id="PTHR23161">
    <property type="entry name" value="PROTEIN CIP2A"/>
    <property type="match status" value="1"/>
</dbReference>
<feature type="coiled-coil region" evidence="1">
    <location>
        <begin position="539"/>
        <end position="677"/>
    </location>
</feature>
<dbReference type="InterPro" id="IPR042510">
    <property type="entry name" value="CIP2A"/>
</dbReference>
<dbReference type="Ensembl" id="ENSNFUT00015030805.1">
    <property type="protein sequence ID" value="ENSNFUP00015029486.1"/>
    <property type="gene ID" value="ENSNFUG00015014226.1"/>
</dbReference>
<protein>
    <submittedName>
        <fullName evidence="3">Cellular inhibitor of PP2A</fullName>
    </submittedName>
</protein>
<dbReference type="Proteomes" id="UP000694548">
    <property type="component" value="Unassembled WGS sequence"/>
</dbReference>
<gene>
    <name evidence="3" type="primary">cip2a</name>
</gene>
<evidence type="ECO:0000259" key="2">
    <source>
        <dbReference type="Pfam" id="PF21044"/>
    </source>
</evidence>
<evidence type="ECO:0000313" key="3">
    <source>
        <dbReference type="Ensembl" id="ENSNFUP00015029486.1"/>
    </source>
</evidence>
<proteinExistence type="predicted"/>
<dbReference type="PANTHER" id="PTHR23161:SF2">
    <property type="entry name" value="PROTEIN CIP2A"/>
    <property type="match status" value="1"/>
</dbReference>
<name>A0A8C6MAQ7_NOTFU</name>
<reference evidence="3" key="1">
    <citation type="submission" date="2025-08" db="UniProtKB">
        <authorList>
            <consortium name="Ensembl"/>
        </authorList>
    </citation>
    <scope>IDENTIFICATION</scope>
</reference>
<dbReference type="InterPro" id="IPR016024">
    <property type="entry name" value="ARM-type_fold"/>
</dbReference>
<keyword evidence="4" id="KW-1185">Reference proteome</keyword>
<sequence>MDLTTCLKSLLLAIQQYRDSRTAQHAAQLQKQVEVAGLRCDHLLSSGQVLPSECVSGLVELAGNPNTSPALTSSIISLLEHLASDDASWEILHSSYSLSCTLAAVIHGHSTTPGHPLVLQNLRVPLSWTTSPLDFLLTPLPIMSHRSQSQNDDIIMPCLGVMANLCRDNPSVQSHIKRLDNVKPFYRTLINFLAHNSLTVVVFTLSILSSLTLSEKVGEKLFDAKNIHQTFQLVFNIIVNGDGTLTRKYSVDLLVDLLKNPKIADYLTRYQHFSACVSQVLGLLRSKDPASAAKVLELLLAMCSVSGLRSLLCDVVFRPAGPRLVSAGRRPRVGPDSGRKPENGLILVQWLCAPMEGAETCSLQTLQLLTELMLLLHLLGKSRNDPVLVFSCSHVCTEALLKTLELMSKLRQQVENMETSFYRMLQDQRMVTPLALTLTSHHRGRVQTGLALLLEATPLPDFPSLVLGESIAANNAYRQREAQLSIKRVAVPDFPPPRTGSNILDSSSGCRSVSSLVEKIQTGLELQDPAKDSRVSELIDVYEQKLASKESRLQDLLEAKALALAQADRLIAQYRLQRAQAEAEARKLASLLKDAERRREDLQGELSSQVLEVERSRADMEELLQHNARLQRDSEEHQALKGAYNALLNRSETDSLLKELQTAHVSLCKQNEALRKNQEVLQQQQDRQVIRQGQQRCGWREQVLVLRVCARFLSGLLAQLRAKDEKLEEKDQEKKDLEETVDVLRKELNKTEQARKDASIKASSLELQKSQLETKLKQKEEELNKHSAMIAMIHSLSSGKVKSDVNLSL</sequence>
<feature type="domain" description="CIP2A N-terminal" evidence="2">
    <location>
        <begin position="395"/>
        <end position="482"/>
    </location>
</feature>
<evidence type="ECO:0000256" key="1">
    <source>
        <dbReference type="SAM" id="Coils"/>
    </source>
</evidence>
<feature type="domain" description="CIP2A N-terminal" evidence="2">
    <location>
        <begin position="24"/>
        <end position="372"/>
    </location>
</feature>
<keyword evidence="1" id="KW-0175">Coiled coil</keyword>